<name>A0A220RZ68_9NEIS</name>
<protein>
    <submittedName>
        <fullName evidence="1">Cytochrome b6</fullName>
    </submittedName>
</protein>
<proteinExistence type="predicted"/>
<sequence>MNADLQIRAHTRYAFAAIVLMLLAFASFVALKLLPLGLSPKVQKTAVETSLYALVLFTVAGGAFSMRVAVLRKRLGK</sequence>
<keyword evidence="2" id="KW-1185">Reference proteome</keyword>
<dbReference type="AlphaFoldDB" id="A0A220RZ68"/>
<dbReference type="KEGG" id="nei:BG910_00730"/>
<dbReference type="OrthoDB" id="8606673at2"/>
<reference evidence="1 2" key="1">
    <citation type="submission" date="2017-06" db="EMBL/GenBank/DDBJ databases">
        <title>Neisseria chenwenguii sp. nov., isolated from the intestinal contents of Tibetan Plateau Pika in Yushu, Qinghai Province, China.</title>
        <authorList>
            <person name="Zhang G."/>
        </authorList>
    </citation>
    <scope>NUCLEOTIDE SEQUENCE [LARGE SCALE GENOMIC DNA]</scope>
    <source>
        <strain evidence="1 2">10023</strain>
    </source>
</reference>
<dbReference type="EMBL" id="CP022278">
    <property type="protein sequence ID" value="ASK26463.1"/>
    <property type="molecule type" value="Genomic_DNA"/>
</dbReference>
<evidence type="ECO:0000313" key="2">
    <source>
        <dbReference type="Proteomes" id="UP000198238"/>
    </source>
</evidence>
<dbReference type="Proteomes" id="UP000198238">
    <property type="component" value="Chromosome"/>
</dbReference>
<accession>A0A220RZ68</accession>
<evidence type="ECO:0000313" key="1">
    <source>
        <dbReference type="EMBL" id="ASK26463.1"/>
    </source>
</evidence>
<organism evidence="1 2">
    <name type="scientific">Neisseria chenwenguii</name>
    <dbReference type="NCBI Taxonomy" id="1853278"/>
    <lineage>
        <taxon>Bacteria</taxon>
        <taxon>Pseudomonadati</taxon>
        <taxon>Pseudomonadota</taxon>
        <taxon>Betaproteobacteria</taxon>
        <taxon>Neisseriales</taxon>
        <taxon>Neisseriaceae</taxon>
        <taxon>Neisseria</taxon>
    </lineage>
</organism>
<gene>
    <name evidence="1" type="ORF">BG910_00730</name>
</gene>
<dbReference type="RefSeq" id="WP_089035186.1">
    <property type="nucleotide sequence ID" value="NZ_CP022278.1"/>
</dbReference>